<dbReference type="InterPro" id="IPR024775">
    <property type="entry name" value="DinB-like"/>
</dbReference>
<sequence length="438" mass="47801">MASRTDASPAVAADQVAELARRFAATRALSQDLAASLSDADASAQSMPDASPAKWHLAHTSWFFETFVLRDHAPGYRLFDDRYPYLFNSYYEAEGPRHARPQRGLLTRPSLDAVRAWRAHVDAAVRDALPGLSPAARSLVELGIHHEQQHQELLLTDIQHLFAQNPLGPAVWPVDETAFASEVARFSAGFPSAPDPAAAMRWVRGAEGVVDIGHAGDGFAFDCEGPRFSVLLTPHALASRPVTNGEWRAFIADGGYRTASLWLSDGWAWVQAEGIDAPLYWDGDRHFTLSGWQAIDPSAPVAHISFYEADAFASWAGARLPTEVEWEAAAASLDPHGGQQLDAAGPAHPTAASAADTLLQQMFGSVWEWTGSAYRPYPGFRPAPGAVGEYNGKFMSGQFVLRGGSCATPRGHMRASYRNFFHPHQRWQFTGLRLAKDL</sequence>
<evidence type="ECO:0000256" key="2">
    <source>
        <dbReference type="ARBA" id="ARBA00023004"/>
    </source>
</evidence>
<dbReference type="PANTHER" id="PTHR23150">
    <property type="entry name" value="SULFATASE MODIFYING FACTOR 1, 2"/>
    <property type="match status" value="1"/>
</dbReference>
<dbReference type="PANTHER" id="PTHR23150:SF36">
    <property type="entry name" value="HERCYNINE OXYGENASE"/>
    <property type="match status" value="1"/>
</dbReference>
<keyword evidence="2" id="KW-0408">Iron</keyword>
<evidence type="ECO:0000313" key="6">
    <source>
        <dbReference type="EMBL" id="MBB5704968.1"/>
    </source>
</evidence>
<accession>A0A7W9ENW1</accession>
<dbReference type="Pfam" id="PF12867">
    <property type="entry name" value="DinB_2"/>
    <property type="match status" value="1"/>
</dbReference>
<evidence type="ECO:0000256" key="3">
    <source>
        <dbReference type="ARBA" id="ARBA00037882"/>
    </source>
</evidence>
<dbReference type="InterPro" id="IPR005532">
    <property type="entry name" value="SUMF_dom"/>
</dbReference>
<organism evidence="6 7">
    <name type="scientific">Sphingopyxis panaciterrulae</name>
    <dbReference type="NCBI Taxonomy" id="462372"/>
    <lineage>
        <taxon>Bacteria</taxon>
        <taxon>Pseudomonadati</taxon>
        <taxon>Pseudomonadota</taxon>
        <taxon>Alphaproteobacteria</taxon>
        <taxon>Sphingomonadales</taxon>
        <taxon>Sphingomonadaceae</taxon>
        <taxon>Sphingopyxis</taxon>
    </lineage>
</organism>
<dbReference type="Proteomes" id="UP000537161">
    <property type="component" value="Unassembled WGS sequence"/>
</dbReference>
<dbReference type="InterPro" id="IPR042095">
    <property type="entry name" value="SUMF_sf"/>
</dbReference>
<gene>
    <name evidence="6" type="ORF">FHR21_000293</name>
</gene>
<dbReference type="SUPFAM" id="SSF109854">
    <property type="entry name" value="DinB/YfiT-like putative metalloenzymes"/>
    <property type="match status" value="1"/>
</dbReference>
<evidence type="ECO:0000259" key="4">
    <source>
        <dbReference type="Pfam" id="PF03781"/>
    </source>
</evidence>
<evidence type="ECO:0000259" key="5">
    <source>
        <dbReference type="Pfam" id="PF12867"/>
    </source>
</evidence>
<dbReference type="SUPFAM" id="SSF56436">
    <property type="entry name" value="C-type lectin-like"/>
    <property type="match status" value="1"/>
</dbReference>
<name>A0A7W9ENW1_9SPHN</name>
<dbReference type="RefSeq" id="WP_184094579.1">
    <property type="nucleotide sequence ID" value="NZ_JACIJH010000001.1"/>
</dbReference>
<comment type="pathway">
    <text evidence="3">Amino-acid biosynthesis; ergothioneine biosynthesis.</text>
</comment>
<feature type="domain" description="Sulfatase-modifying factor enzyme-like" evidence="4">
    <location>
        <begin position="205"/>
        <end position="436"/>
    </location>
</feature>
<dbReference type="InterPro" id="IPR017806">
    <property type="entry name" value="EgtB"/>
</dbReference>
<evidence type="ECO:0000313" key="7">
    <source>
        <dbReference type="Proteomes" id="UP000537161"/>
    </source>
</evidence>
<dbReference type="InterPro" id="IPR016187">
    <property type="entry name" value="CTDL_fold"/>
</dbReference>
<comment type="caution">
    <text evidence="6">The sequence shown here is derived from an EMBL/GenBank/DDBJ whole genome shotgun (WGS) entry which is preliminary data.</text>
</comment>
<dbReference type="Pfam" id="PF03781">
    <property type="entry name" value="FGE-sulfatase"/>
    <property type="match status" value="1"/>
</dbReference>
<dbReference type="InterPro" id="IPR034660">
    <property type="entry name" value="DinB/YfiT-like"/>
</dbReference>
<evidence type="ECO:0000256" key="1">
    <source>
        <dbReference type="ARBA" id="ARBA00023002"/>
    </source>
</evidence>
<keyword evidence="7" id="KW-1185">Reference proteome</keyword>
<protein>
    <submittedName>
        <fullName evidence="6">Ergothioneine biosynthesis protein EgtB</fullName>
    </submittedName>
</protein>
<keyword evidence="1" id="KW-0560">Oxidoreductase</keyword>
<feature type="domain" description="DinB-like" evidence="5">
    <location>
        <begin position="23"/>
        <end position="152"/>
    </location>
</feature>
<dbReference type="NCBIfam" id="TIGR03440">
    <property type="entry name" value="egtB_TIGR03440"/>
    <property type="match status" value="1"/>
</dbReference>
<dbReference type="Gene3D" id="3.90.1580.10">
    <property type="entry name" value="paralog of FGE (formylglycine-generating enzyme)"/>
    <property type="match status" value="1"/>
</dbReference>
<dbReference type="GO" id="GO:0052699">
    <property type="term" value="P:ergothioneine biosynthetic process"/>
    <property type="evidence" value="ECO:0007669"/>
    <property type="project" value="InterPro"/>
</dbReference>
<dbReference type="EMBL" id="JACIJH010000001">
    <property type="protein sequence ID" value="MBB5704968.1"/>
    <property type="molecule type" value="Genomic_DNA"/>
</dbReference>
<proteinExistence type="predicted"/>
<dbReference type="AlphaFoldDB" id="A0A7W9ENW1"/>
<dbReference type="InterPro" id="IPR051043">
    <property type="entry name" value="Sulfatase_Mod_Factor_Kinase"/>
</dbReference>
<reference evidence="6 7" key="1">
    <citation type="submission" date="2020-08" db="EMBL/GenBank/DDBJ databases">
        <title>Genomic Encyclopedia of Type Strains, Phase IV (KMG-IV): sequencing the most valuable type-strain genomes for metagenomic binning, comparative biology and taxonomic classification.</title>
        <authorList>
            <person name="Goeker M."/>
        </authorList>
    </citation>
    <scope>NUCLEOTIDE SEQUENCE [LARGE SCALE GENOMIC DNA]</scope>
    <source>
        <strain evidence="6 7">DSM 27163</strain>
    </source>
</reference>